<dbReference type="OrthoDB" id="5864419at2759"/>
<comment type="similarity">
    <text evidence="14">Belongs to the protein kinase superfamily. Ser/Thr protein kinase family. GCN2 subfamily.</text>
</comment>
<evidence type="ECO:0000313" key="19">
    <source>
        <dbReference type="Proteomes" id="UP000054653"/>
    </source>
</evidence>
<dbReference type="GO" id="GO:0005524">
    <property type="term" value="F:ATP binding"/>
    <property type="evidence" value="ECO:0007669"/>
    <property type="project" value="UniProtKB-UniRule"/>
</dbReference>
<keyword evidence="10" id="KW-0810">Translation regulation</keyword>
<dbReference type="InterPro" id="IPR050339">
    <property type="entry name" value="CC_SR_Kinase"/>
</dbReference>
<evidence type="ECO:0000256" key="10">
    <source>
        <dbReference type="ARBA" id="ARBA00022845"/>
    </source>
</evidence>
<gene>
    <name evidence="18" type="primary">EIF2AK3</name>
    <name evidence="18" type="ORF">T03_10434</name>
</gene>
<reference evidence="18 19" key="1">
    <citation type="submission" date="2015-01" db="EMBL/GenBank/DDBJ databases">
        <title>Evolution of Trichinella species and genotypes.</title>
        <authorList>
            <person name="Korhonen P.K."/>
            <person name="Edoardo P."/>
            <person name="Giuseppe L.R."/>
            <person name="Gasser R.B."/>
        </authorList>
    </citation>
    <scope>NUCLEOTIDE SEQUENCE [LARGE SCALE GENOMIC DNA]</scope>
    <source>
        <strain evidence="18">ISS120</strain>
    </source>
</reference>
<keyword evidence="3" id="KW-0723">Serine/threonine-protein kinase</keyword>
<dbReference type="InterPro" id="IPR018391">
    <property type="entry name" value="PQQ_b-propeller_rpt"/>
</dbReference>
<keyword evidence="7 18" id="KW-0418">Kinase</keyword>
<evidence type="ECO:0000256" key="5">
    <source>
        <dbReference type="ARBA" id="ARBA00022679"/>
    </source>
</evidence>
<name>A0A0V1CU98_TRIBR</name>
<evidence type="ECO:0000256" key="6">
    <source>
        <dbReference type="ARBA" id="ARBA00022741"/>
    </source>
</evidence>
<dbReference type="InterPro" id="IPR017441">
    <property type="entry name" value="Protein_kinase_ATP_BS"/>
</dbReference>
<dbReference type="SUPFAM" id="SSF56112">
    <property type="entry name" value="Protein kinase-like (PK-like)"/>
    <property type="match status" value="1"/>
</dbReference>
<dbReference type="InterPro" id="IPR008271">
    <property type="entry name" value="Ser/Thr_kinase_AS"/>
</dbReference>
<protein>
    <recommendedName>
        <fullName evidence="2">non-specific serine/threonine protein kinase</fullName>
        <ecNumber evidence="2">2.7.11.1</ecNumber>
    </recommendedName>
    <alternativeName>
        <fullName evidence="15">PRKR-like endoplasmic reticulum kinase</fullName>
    </alternativeName>
</protein>
<keyword evidence="19" id="KW-1185">Reference proteome</keyword>
<dbReference type="Gene3D" id="2.130.10.10">
    <property type="entry name" value="YVTN repeat-like/Quinoprotein amine dehydrogenase"/>
    <property type="match status" value="1"/>
</dbReference>
<dbReference type="SUPFAM" id="SSF50998">
    <property type="entry name" value="Quinoprotein alcohol dehydrogenase-like"/>
    <property type="match status" value="1"/>
</dbReference>
<keyword evidence="8" id="KW-0256">Endoplasmic reticulum</keyword>
<dbReference type="GO" id="GO:0034976">
    <property type="term" value="P:response to endoplasmic reticulum stress"/>
    <property type="evidence" value="ECO:0007669"/>
    <property type="project" value="UniProtKB-ARBA"/>
</dbReference>
<dbReference type="Gene3D" id="3.30.200.20">
    <property type="entry name" value="Phosphorylase Kinase, domain 1"/>
    <property type="match status" value="1"/>
</dbReference>
<dbReference type="OMA" id="CMIEERE"/>
<dbReference type="InterPro" id="IPR011047">
    <property type="entry name" value="Quinoprotein_ADH-like_sf"/>
</dbReference>
<dbReference type="GO" id="GO:0006986">
    <property type="term" value="P:response to unfolded protein"/>
    <property type="evidence" value="ECO:0007669"/>
    <property type="project" value="UniProtKB-KW"/>
</dbReference>
<evidence type="ECO:0000256" key="2">
    <source>
        <dbReference type="ARBA" id="ARBA00012513"/>
    </source>
</evidence>
<evidence type="ECO:0000256" key="13">
    <source>
        <dbReference type="ARBA" id="ARBA00023230"/>
    </source>
</evidence>
<dbReference type="Gene3D" id="1.10.510.10">
    <property type="entry name" value="Transferase(Phosphotransferase) domain 1"/>
    <property type="match status" value="1"/>
</dbReference>
<comment type="caution">
    <text evidence="18">The sequence shown here is derived from an EMBL/GenBank/DDBJ whole genome shotgun (WGS) entry which is preliminary data.</text>
</comment>
<dbReference type="PANTHER" id="PTHR11042:SF91">
    <property type="entry name" value="EUKARYOTIC TRANSLATION INITIATION FACTOR 2-ALPHA KINASE"/>
    <property type="match status" value="1"/>
</dbReference>
<evidence type="ECO:0000256" key="9">
    <source>
        <dbReference type="ARBA" id="ARBA00022840"/>
    </source>
</evidence>
<keyword evidence="4" id="KW-0597">Phosphoprotein</keyword>
<keyword evidence="6 16" id="KW-0547">Nucleotide-binding</keyword>
<dbReference type="Proteomes" id="UP000054653">
    <property type="component" value="Unassembled WGS sequence"/>
</dbReference>
<dbReference type="SMART" id="SM00220">
    <property type="entry name" value="S_TKc"/>
    <property type="match status" value="1"/>
</dbReference>
<dbReference type="InterPro" id="IPR015943">
    <property type="entry name" value="WD40/YVTN_repeat-like_dom_sf"/>
</dbReference>
<dbReference type="Pfam" id="PF00069">
    <property type="entry name" value="Pkinase"/>
    <property type="match status" value="2"/>
</dbReference>
<evidence type="ECO:0000256" key="14">
    <source>
        <dbReference type="ARBA" id="ARBA00037982"/>
    </source>
</evidence>
<dbReference type="SMART" id="SM00564">
    <property type="entry name" value="PQQ"/>
    <property type="match status" value="2"/>
</dbReference>
<keyword evidence="18" id="KW-0396">Initiation factor</keyword>
<evidence type="ECO:0000256" key="1">
    <source>
        <dbReference type="ARBA" id="ARBA00004115"/>
    </source>
</evidence>
<proteinExistence type="inferred from homology"/>
<keyword evidence="12" id="KW-0325">Glycoprotein</keyword>
<evidence type="ECO:0000256" key="7">
    <source>
        <dbReference type="ARBA" id="ARBA00022777"/>
    </source>
</evidence>
<dbReference type="PROSITE" id="PS50011">
    <property type="entry name" value="PROTEIN_KINASE_DOM"/>
    <property type="match status" value="1"/>
</dbReference>
<feature type="domain" description="Protein kinase" evidence="17">
    <location>
        <begin position="548"/>
        <end position="984"/>
    </location>
</feature>
<evidence type="ECO:0000256" key="8">
    <source>
        <dbReference type="ARBA" id="ARBA00022824"/>
    </source>
</evidence>
<keyword evidence="5" id="KW-0808">Transferase</keyword>
<evidence type="ECO:0000256" key="3">
    <source>
        <dbReference type="ARBA" id="ARBA00022527"/>
    </source>
</evidence>
<accession>A0A0V1CU98</accession>
<evidence type="ECO:0000256" key="16">
    <source>
        <dbReference type="PROSITE-ProRule" id="PRU10141"/>
    </source>
</evidence>
<dbReference type="GO" id="GO:0005789">
    <property type="term" value="C:endoplasmic reticulum membrane"/>
    <property type="evidence" value="ECO:0007669"/>
    <property type="project" value="UniProtKB-SubCell"/>
</dbReference>
<dbReference type="InterPro" id="IPR000719">
    <property type="entry name" value="Prot_kinase_dom"/>
</dbReference>
<dbReference type="PANTHER" id="PTHR11042">
    <property type="entry name" value="EUKARYOTIC TRANSLATION INITIATION FACTOR 2-ALPHA KINASE EIF2-ALPHA KINASE -RELATED"/>
    <property type="match status" value="1"/>
</dbReference>
<dbReference type="GO" id="GO:0003743">
    <property type="term" value="F:translation initiation factor activity"/>
    <property type="evidence" value="ECO:0007669"/>
    <property type="project" value="UniProtKB-KW"/>
</dbReference>
<dbReference type="EC" id="2.7.11.1" evidence="2"/>
<dbReference type="PROSITE" id="PS00107">
    <property type="entry name" value="PROTEIN_KINASE_ATP"/>
    <property type="match status" value="1"/>
</dbReference>
<dbReference type="InterPro" id="IPR011009">
    <property type="entry name" value="Kinase-like_dom_sf"/>
</dbReference>
<dbReference type="FunFam" id="1.10.510.10:FF:000251">
    <property type="entry name" value="eukaryotic translation initiation factor 2-alpha kinase 3"/>
    <property type="match status" value="1"/>
</dbReference>
<dbReference type="STRING" id="45882.A0A0V1CU98"/>
<organism evidence="18 19">
    <name type="scientific">Trichinella britovi</name>
    <name type="common">Parasitic roundworm</name>
    <dbReference type="NCBI Taxonomy" id="45882"/>
    <lineage>
        <taxon>Eukaryota</taxon>
        <taxon>Metazoa</taxon>
        <taxon>Ecdysozoa</taxon>
        <taxon>Nematoda</taxon>
        <taxon>Enoplea</taxon>
        <taxon>Dorylaimia</taxon>
        <taxon>Trichinellida</taxon>
        <taxon>Trichinellidae</taxon>
        <taxon>Trichinella</taxon>
    </lineage>
</organism>
<comment type="subcellular location">
    <subcellularLocation>
        <location evidence="1">Endoplasmic reticulum membrane</location>
        <topology evidence="1">Single-pass type I membrane protein</topology>
    </subcellularLocation>
</comment>
<keyword evidence="18" id="KW-0648">Protein biosynthesis</keyword>
<evidence type="ECO:0000256" key="4">
    <source>
        <dbReference type="ARBA" id="ARBA00022553"/>
    </source>
</evidence>
<dbReference type="AlphaFoldDB" id="A0A0V1CU98"/>
<evidence type="ECO:0000256" key="12">
    <source>
        <dbReference type="ARBA" id="ARBA00023180"/>
    </source>
</evidence>
<keyword evidence="13" id="KW-0834">Unfolded protein response</keyword>
<evidence type="ECO:0000259" key="17">
    <source>
        <dbReference type="PROSITE" id="PS50011"/>
    </source>
</evidence>
<evidence type="ECO:0000313" key="18">
    <source>
        <dbReference type="EMBL" id="KRY52807.1"/>
    </source>
</evidence>
<dbReference type="EMBL" id="JYDI01000098">
    <property type="protein sequence ID" value="KRY52807.1"/>
    <property type="molecule type" value="Genomic_DNA"/>
</dbReference>
<keyword evidence="9 16" id="KW-0067">ATP-binding</keyword>
<dbReference type="PROSITE" id="PS00108">
    <property type="entry name" value="PROTEIN_KINASE_ST"/>
    <property type="match status" value="1"/>
</dbReference>
<sequence length="991" mass="111442">MQILFSKLFSLKFSKKNMLNEPARNCSLVHKLFLLLLLVCNSKTLESGTFASENSECNSLVIVSTLDGSLSVLDASKNGKVLWSLATNQLPLLQSTLNNIEVVSGGLSFRLLPSLDGSLYMYNEIVTQGIPLSVDSLLSSSTKIGDDVIVGSKDIVTYGVDAKTGKIYYSCSSYGCENFVTPNDAEKLVIRRVSQIVRAVDLSTGNERWNVTVGEHQLFLSNADVKSMFNSKINYNQACMNSNIQIRVIPPEGIVYATLKNNLDGVLWQQKFQSPVAKVWLLNKNNLEELSLFDPNVVPALESFVGTASSEFHPTIESMIYMGYYGSQRYIIPSEEERHLLQLYSQSHMASTVPGRLYLATLAGAEKFFSNSMQIYLFFFAPFVICILHSGHSYNLPLLESENANCPSGSDHCSLCSASDVSTILQQMQSPNSGWYLYNLKSGSALQKWKQWDQEFSSISEARNRNSLSLVDVWDWWKHALLLCVVVAFIPQIILFSYVFRKFTETETKESRSRTTSVTTKSQESMTDSQHFTNEIKQEFSSRFLKDFIPVRCLGCGGFGTVYESVNKVDEQKYAVKRIALPERDYAKEKVIREVKALAKLDHPGIVRYYNSWFEEPPLEWLDSLEASVFKKCGSSCLSTGENMPYGKCLGEFETLSDCKLSGGPQSNKTTSTQYNSKHHWPRFYKEESSVMFNDADVVPTGKISSSFSSQDGDGGNEENSLEIVFQNSGDETSPDSQNVQIESSKVKQLNSLRFGLLQTLHSSCSKNKKHNKELQTQTCVGKAFLFIQMQLCQQDTLMDWLNENNTGKRDESLMLDWFRQTVLAMEYVHDCGMIHRDLKPTNIFFSLTGQVKIGDFGLAKECFSCEHCEDTADTLPQSSSGSNSCIHTENVGTYLYMSPEQVETKFAYTFKVDIYALGLIFVELMIPFSTQMERVTILKNLRKLKLPNAISDCPIKSTFVKKLLSHLADERPTCKEILKSELFTSVAVRS</sequence>
<keyword evidence="11" id="KW-0346">Stress response</keyword>
<evidence type="ECO:0000256" key="11">
    <source>
        <dbReference type="ARBA" id="ARBA00023016"/>
    </source>
</evidence>
<evidence type="ECO:0000256" key="15">
    <source>
        <dbReference type="ARBA" id="ARBA00041500"/>
    </source>
</evidence>
<feature type="binding site" evidence="16">
    <location>
        <position position="577"/>
    </location>
    <ligand>
        <name>ATP</name>
        <dbReference type="ChEBI" id="CHEBI:30616"/>
    </ligand>
</feature>
<dbReference type="GO" id="GO:0004694">
    <property type="term" value="F:eukaryotic translation initiation factor 2alpha kinase activity"/>
    <property type="evidence" value="ECO:0007669"/>
    <property type="project" value="TreeGrafter"/>
</dbReference>
<dbReference type="GO" id="GO:0005634">
    <property type="term" value="C:nucleus"/>
    <property type="evidence" value="ECO:0007669"/>
    <property type="project" value="TreeGrafter"/>
</dbReference>